<dbReference type="SUPFAM" id="SSF55729">
    <property type="entry name" value="Acyl-CoA N-acyltransferases (Nat)"/>
    <property type="match status" value="1"/>
</dbReference>
<name>A0A3R7M0R4_PENVA</name>
<organism evidence="3 4">
    <name type="scientific">Penaeus vannamei</name>
    <name type="common">Whiteleg shrimp</name>
    <name type="synonym">Litopenaeus vannamei</name>
    <dbReference type="NCBI Taxonomy" id="6689"/>
    <lineage>
        <taxon>Eukaryota</taxon>
        <taxon>Metazoa</taxon>
        <taxon>Ecdysozoa</taxon>
        <taxon>Arthropoda</taxon>
        <taxon>Crustacea</taxon>
        <taxon>Multicrustacea</taxon>
        <taxon>Malacostraca</taxon>
        <taxon>Eumalacostraca</taxon>
        <taxon>Eucarida</taxon>
        <taxon>Decapoda</taxon>
        <taxon>Dendrobranchiata</taxon>
        <taxon>Penaeoidea</taxon>
        <taxon>Penaeidae</taxon>
        <taxon>Penaeus</taxon>
    </lineage>
</organism>
<sequence length="397" mass="44503">MRIITHFFLSFLVIFVQIRVDIAFGILVGFRILYAFEIPFVLGIHQRWSFYCLSGDPLSRETAAKTRRPTYATRPHRPMAASTSNGTIEEQSAKPALAFSITSIASATTLSLLRRKSWYSSHPRGMGRSQPSDPVITGVTQTHMSVFCGTETALYLKRFSLALQYSSRHRQFSEYDVADTEMGDAKGIEYVVLGPEAFEEVAKLINDEFLTGSLFGHEPLFSVHGLPFERLGNRRGNRHRAEEVPQFRDYRAKDTSTGTLAGVRLSYIKTKADQSTLQPKTEFEKKVLGIVDEVGAKVDLFEDPGVEKVLYMFMLSVRREYGGRGIGRRLVTMERGKALGCQLAFTTITNVLSGKIFLGLGYETRFTLDMASPEGDRGMDLAAMDGNKTVRIMTKRL</sequence>
<keyword evidence="2" id="KW-1133">Transmembrane helix</keyword>
<evidence type="ECO:0008006" key="5">
    <source>
        <dbReference type="Google" id="ProtNLM"/>
    </source>
</evidence>
<dbReference type="GO" id="GO:0008080">
    <property type="term" value="F:N-acetyltransferase activity"/>
    <property type="evidence" value="ECO:0007669"/>
    <property type="project" value="TreeGrafter"/>
</dbReference>
<keyword evidence="2" id="KW-0472">Membrane</keyword>
<evidence type="ECO:0000256" key="2">
    <source>
        <dbReference type="SAM" id="Phobius"/>
    </source>
</evidence>
<dbReference type="EMBL" id="QCYY01003311">
    <property type="protein sequence ID" value="ROT64167.1"/>
    <property type="molecule type" value="Genomic_DNA"/>
</dbReference>
<proteinExistence type="predicted"/>
<dbReference type="PANTHER" id="PTHR20905">
    <property type="entry name" value="N-ACETYLTRANSFERASE-RELATED"/>
    <property type="match status" value="1"/>
</dbReference>
<accession>A0A3R7M0R4</accession>
<feature type="transmembrane region" description="Helical" evidence="2">
    <location>
        <begin position="7"/>
        <end position="34"/>
    </location>
</feature>
<keyword evidence="2" id="KW-0812">Transmembrane</keyword>
<dbReference type="AlphaFoldDB" id="A0A3R7M0R4"/>
<dbReference type="Proteomes" id="UP000283509">
    <property type="component" value="Unassembled WGS sequence"/>
</dbReference>
<keyword evidence="4" id="KW-1185">Reference proteome</keyword>
<dbReference type="PANTHER" id="PTHR20905:SF1">
    <property type="entry name" value="AT07410P-RELATED"/>
    <property type="match status" value="1"/>
</dbReference>
<feature type="region of interest" description="Disordered" evidence="1">
    <location>
        <begin position="64"/>
        <end position="86"/>
    </location>
</feature>
<dbReference type="CDD" id="cd04301">
    <property type="entry name" value="NAT_SF"/>
    <property type="match status" value="1"/>
</dbReference>
<dbReference type="InterPro" id="IPR016181">
    <property type="entry name" value="Acyl_CoA_acyltransferase"/>
</dbReference>
<evidence type="ECO:0000256" key="1">
    <source>
        <dbReference type="SAM" id="MobiDB-lite"/>
    </source>
</evidence>
<reference evidence="3 4" key="1">
    <citation type="submission" date="2018-04" db="EMBL/GenBank/DDBJ databases">
        <authorList>
            <person name="Zhang X."/>
            <person name="Yuan J."/>
            <person name="Li F."/>
            <person name="Xiang J."/>
        </authorList>
    </citation>
    <scope>NUCLEOTIDE SEQUENCE [LARGE SCALE GENOMIC DNA]</scope>
    <source>
        <tissue evidence="3">Muscle</tissue>
    </source>
</reference>
<reference evidence="3 4" key="2">
    <citation type="submission" date="2019-01" db="EMBL/GenBank/DDBJ databases">
        <title>The decoding of complex shrimp genome reveals the adaptation for benthos swimmer, frequently molting mechanism and breeding impact on genome.</title>
        <authorList>
            <person name="Sun Y."/>
            <person name="Gao Y."/>
            <person name="Yu Y."/>
        </authorList>
    </citation>
    <scope>NUCLEOTIDE SEQUENCE [LARGE SCALE GENOMIC DNA]</scope>
    <source>
        <tissue evidence="3">Muscle</tissue>
    </source>
</reference>
<evidence type="ECO:0000313" key="3">
    <source>
        <dbReference type="EMBL" id="ROT64167.1"/>
    </source>
</evidence>
<comment type="caution">
    <text evidence="3">The sequence shown here is derived from an EMBL/GenBank/DDBJ whole genome shotgun (WGS) entry which is preliminary data.</text>
</comment>
<protein>
    <recommendedName>
        <fullName evidence="5">N-acetyltransferase domain-containing protein</fullName>
    </recommendedName>
</protein>
<evidence type="ECO:0000313" key="4">
    <source>
        <dbReference type="Proteomes" id="UP000283509"/>
    </source>
</evidence>
<dbReference type="Gene3D" id="3.40.630.30">
    <property type="match status" value="1"/>
</dbReference>
<gene>
    <name evidence="3" type="ORF">C7M84_017914</name>
</gene>
<dbReference type="OrthoDB" id="6330989at2759"/>